<evidence type="ECO:0000313" key="2">
    <source>
        <dbReference type="WBParaSite" id="PgB08_g010_t01"/>
    </source>
</evidence>
<reference evidence="2" key="1">
    <citation type="submission" date="2022-11" db="UniProtKB">
        <authorList>
            <consortium name="WormBaseParasite"/>
        </authorList>
    </citation>
    <scope>IDENTIFICATION</scope>
</reference>
<proteinExistence type="predicted"/>
<name>A0A914ZLG4_PARUN</name>
<evidence type="ECO:0000313" key="1">
    <source>
        <dbReference type="Proteomes" id="UP000887569"/>
    </source>
</evidence>
<keyword evidence="1" id="KW-1185">Reference proteome</keyword>
<dbReference type="AlphaFoldDB" id="A0A914ZLG4"/>
<organism evidence="1 2">
    <name type="scientific">Parascaris univalens</name>
    <name type="common">Nematode worm</name>
    <dbReference type="NCBI Taxonomy" id="6257"/>
    <lineage>
        <taxon>Eukaryota</taxon>
        <taxon>Metazoa</taxon>
        <taxon>Ecdysozoa</taxon>
        <taxon>Nematoda</taxon>
        <taxon>Chromadorea</taxon>
        <taxon>Rhabditida</taxon>
        <taxon>Spirurina</taxon>
        <taxon>Ascaridomorpha</taxon>
        <taxon>Ascaridoidea</taxon>
        <taxon>Ascarididae</taxon>
        <taxon>Parascaris</taxon>
    </lineage>
</organism>
<protein>
    <submittedName>
        <fullName evidence="2">Uncharacterized protein</fullName>
    </submittedName>
</protein>
<sequence>SDEIQRQLADLQIKFGDKCRCFGKDFLHSFTIQATMSIFCSQAIQ</sequence>
<dbReference type="Proteomes" id="UP000887569">
    <property type="component" value="Unplaced"/>
</dbReference>
<dbReference type="WBParaSite" id="PgB08_g010_t01">
    <property type="protein sequence ID" value="PgB08_g010_t01"/>
    <property type="gene ID" value="PgB08_g010"/>
</dbReference>
<accession>A0A914ZLG4</accession>